<name>A0A6J6U003_9ZZZZ</name>
<gene>
    <name evidence="1" type="ORF">UFOPK2837_00708</name>
</gene>
<accession>A0A6J6U003</accession>
<organism evidence="1">
    <name type="scientific">freshwater metagenome</name>
    <dbReference type="NCBI Taxonomy" id="449393"/>
    <lineage>
        <taxon>unclassified sequences</taxon>
        <taxon>metagenomes</taxon>
        <taxon>ecological metagenomes</taxon>
    </lineage>
</organism>
<sequence>MTTFTFITGDEGEYIWNCEFPCGDGTIARFGNAMSAMSYMSGHFTVKG</sequence>
<evidence type="ECO:0000313" key="1">
    <source>
        <dbReference type="EMBL" id="CAB4753142.1"/>
    </source>
</evidence>
<dbReference type="EMBL" id="CAEZZF010000050">
    <property type="protein sequence ID" value="CAB4753142.1"/>
    <property type="molecule type" value="Genomic_DNA"/>
</dbReference>
<protein>
    <submittedName>
        <fullName evidence="1">Unannotated protein</fullName>
    </submittedName>
</protein>
<dbReference type="AlphaFoldDB" id="A0A6J6U003"/>
<proteinExistence type="predicted"/>
<reference evidence="1" key="1">
    <citation type="submission" date="2020-05" db="EMBL/GenBank/DDBJ databases">
        <authorList>
            <person name="Chiriac C."/>
            <person name="Salcher M."/>
            <person name="Ghai R."/>
            <person name="Kavagutti S V."/>
        </authorList>
    </citation>
    <scope>NUCLEOTIDE SEQUENCE</scope>
</reference>